<reference evidence="2" key="1">
    <citation type="submission" date="2022-11" db="UniProtKB">
        <authorList>
            <consortium name="WormBaseParasite"/>
        </authorList>
    </citation>
    <scope>IDENTIFICATION</scope>
</reference>
<protein>
    <submittedName>
        <fullName evidence="2">BTB domain-containing protein</fullName>
    </submittedName>
</protein>
<evidence type="ECO:0000313" key="2">
    <source>
        <dbReference type="WBParaSite" id="ES5_v2.g17922.t1"/>
    </source>
</evidence>
<organism evidence="1 2">
    <name type="scientific">Panagrolaimus sp. ES5</name>
    <dbReference type="NCBI Taxonomy" id="591445"/>
    <lineage>
        <taxon>Eukaryota</taxon>
        <taxon>Metazoa</taxon>
        <taxon>Ecdysozoa</taxon>
        <taxon>Nematoda</taxon>
        <taxon>Chromadorea</taxon>
        <taxon>Rhabditida</taxon>
        <taxon>Tylenchina</taxon>
        <taxon>Panagrolaimomorpha</taxon>
        <taxon>Panagrolaimoidea</taxon>
        <taxon>Panagrolaimidae</taxon>
        <taxon>Panagrolaimus</taxon>
    </lineage>
</organism>
<name>A0AC34FKP5_9BILA</name>
<proteinExistence type="predicted"/>
<accession>A0AC34FKP5</accession>
<dbReference type="Proteomes" id="UP000887579">
    <property type="component" value="Unplaced"/>
</dbReference>
<sequence length="315" mass="36001">MDIKAMECEITADWSIDKKALHEVEVDGYFDSPLIQTIIPGVECVISMFPNDDNDDVSNVNCRLYVETDTSIDANFTFSIPSANFSETCVCKFVNSEDGDNVFICSRASLFDSKNKYFQNGKLTFQLRGTFKFNLVEDIKQGSLGQKLWEKDDKDFTIQVEDKEIKAHKFILRQFSPFFEAMFNSGMKEARESKVKFEEFSFDVVEMAIKFCYDIKHGSLGCSVDTRLSLLKFSDVYDIADLKIYVQQKLAKQLSSDNLCKIANAAIEFNADKLRLCCMLYLIKCLKNTVAISDFDSLDANFKFEAMNKVCCRKL</sequence>
<evidence type="ECO:0000313" key="1">
    <source>
        <dbReference type="Proteomes" id="UP000887579"/>
    </source>
</evidence>
<dbReference type="WBParaSite" id="ES5_v2.g17922.t1">
    <property type="protein sequence ID" value="ES5_v2.g17922.t1"/>
    <property type="gene ID" value="ES5_v2.g17922"/>
</dbReference>